<dbReference type="SUPFAM" id="SSF48452">
    <property type="entry name" value="TPR-like"/>
    <property type="match status" value="1"/>
</dbReference>
<evidence type="ECO:0000259" key="3">
    <source>
        <dbReference type="PROSITE" id="PS51123"/>
    </source>
</evidence>
<dbReference type="InterPro" id="IPR011659">
    <property type="entry name" value="WD40"/>
</dbReference>
<dbReference type="Pfam" id="PF00691">
    <property type="entry name" value="OmpA"/>
    <property type="match status" value="1"/>
</dbReference>
<dbReference type="Proteomes" id="UP001501410">
    <property type="component" value="Unassembled WGS sequence"/>
</dbReference>
<organism evidence="4 5">
    <name type="scientific">Rurimicrobium arvi</name>
    <dbReference type="NCBI Taxonomy" id="2049916"/>
    <lineage>
        <taxon>Bacteria</taxon>
        <taxon>Pseudomonadati</taxon>
        <taxon>Bacteroidota</taxon>
        <taxon>Chitinophagia</taxon>
        <taxon>Chitinophagales</taxon>
        <taxon>Chitinophagaceae</taxon>
        <taxon>Rurimicrobium</taxon>
    </lineage>
</organism>
<proteinExistence type="predicted"/>
<dbReference type="Gene3D" id="2.120.10.30">
    <property type="entry name" value="TolB, C-terminal domain"/>
    <property type="match status" value="1"/>
</dbReference>
<sequence length="626" mass="68810">MRKLLFVCLVLLSLPGLTRAQTSSRAGKLLYKANWYKSRKDTAKAFHAAQLALEKDPAYEDAIKCLGAWYCDAHLYLRAARLFSSAAAIPGKSKFALPAANAFLHAGKPDSAITMARFSGFQNEEVKKIITDATIAIRNSIPRDTNRVYKLDQRINTPMAEIFPSLSSDKQTLFFTRRNNGVNEDFYYAKPDSCGGWFTARNMGYPPNTAAQESAMTITADDHYLFFMRSDNRSENGWGRGGYDLYLAYRTANDQPWSAAESFGATINTPAYEGMPSLSADITEMYFVSDRPGGHGGLDIWVTRFAYGLWQIPVNLGPAINTAGNETSPFISSDGKTLFFASDGHPGLGGSDIFAARKLNDSSWKDLTNLGVPINSGANELSLYVMPDGSEAYLSSDRDGSADIYYTTVPKDLSPEPTVFAYCRIYDSVSHQPALLGSVTITDESGNEVAQYHANEGDGSILMSLPLHKNFNYEVRAFNYSPVTGSLRFDSACAQWCTFDYALLPNGYVRPSYDSLLLLLQFAKNVTDLSDSQKVMIQTALASWKGKADISIFANGFTDNSGTPIINTEKSSIRANNVRAAVIECGFDPAVISATGFGDASPLLPNDSPEHQDMNRRVELVIRWME</sequence>
<gene>
    <name evidence="4" type="ORF">GCM10023092_20650</name>
</gene>
<dbReference type="CDD" id="cd07185">
    <property type="entry name" value="OmpA_C-like"/>
    <property type="match status" value="1"/>
</dbReference>
<protein>
    <submittedName>
        <fullName evidence="4">OmpA family protein</fullName>
    </submittedName>
</protein>
<feature type="domain" description="OmpA-like" evidence="3">
    <location>
        <begin position="509"/>
        <end position="626"/>
    </location>
</feature>
<dbReference type="EMBL" id="BAABEZ010000022">
    <property type="protein sequence ID" value="GAA4456016.1"/>
    <property type="molecule type" value="Genomic_DNA"/>
</dbReference>
<dbReference type="PROSITE" id="PS51123">
    <property type="entry name" value="OMPA_2"/>
    <property type="match status" value="1"/>
</dbReference>
<feature type="signal peptide" evidence="2">
    <location>
        <begin position="1"/>
        <end position="20"/>
    </location>
</feature>
<dbReference type="Pfam" id="PF07676">
    <property type="entry name" value="PD40"/>
    <property type="match status" value="3"/>
</dbReference>
<dbReference type="InterPro" id="IPR011042">
    <property type="entry name" value="6-blade_b-propeller_TolB-like"/>
</dbReference>
<dbReference type="Gene3D" id="3.30.1330.60">
    <property type="entry name" value="OmpA-like domain"/>
    <property type="match status" value="1"/>
</dbReference>
<dbReference type="InterPro" id="IPR011990">
    <property type="entry name" value="TPR-like_helical_dom_sf"/>
</dbReference>
<evidence type="ECO:0000313" key="4">
    <source>
        <dbReference type="EMBL" id="GAA4456016.1"/>
    </source>
</evidence>
<evidence type="ECO:0000256" key="1">
    <source>
        <dbReference type="PROSITE-ProRule" id="PRU00473"/>
    </source>
</evidence>
<keyword evidence="1" id="KW-0472">Membrane</keyword>
<evidence type="ECO:0000256" key="2">
    <source>
        <dbReference type="SAM" id="SignalP"/>
    </source>
</evidence>
<dbReference type="PANTHER" id="PTHR30329">
    <property type="entry name" value="STATOR ELEMENT OF FLAGELLAR MOTOR COMPLEX"/>
    <property type="match status" value="1"/>
</dbReference>
<dbReference type="Gene3D" id="1.25.40.10">
    <property type="entry name" value="Tetratricopeptide repeat domain"/>
    <property type="match status" value="1"/>
</dbReference>
<dbReference type="InterPro" id="IPR050330">
    <property type="entry name" value="Bact_OuterMem_StrucFunc"/>
</dbReference>
<dbReference type="RefSeq" id="WP_344826462.1">
    <property type="nucleotide sequence ID" value="NZ_BAABEZ010000022.1"/>
</dbReference>
<dbReference type="SUPFAM" id="SSF82171">
    <property type="entry name" value="DPP6 N-terminal domain-like"/>
    <property type="match status" value="1"/>
</dbReference>
<dbReference type="SUPFAM" id="SSF103088">
    <property type="entry name" value="OmpA-like"/>
    <property type="match status" value="1"/>
</dbReference>
<evidence type="ECO:0000313" key="5">
    <source>
        <dbReference type="Proteomes" id="UP001501410"/>
    </source>
</evidence>
<accession>A0ABP8MWP7</accession>
<comment type="caution">
    <text evidence="4">The sequence shown here is derived from an EMBL/GenBank/DDBJ whole genome shotgun (WGS) entry which is preliminary data.</text>
</comment>
<feature type="chain" id="PRO_5046774680" evidence="2">
    <location>
        <begin position="21"/>
        <end position="626"/>
    </location>
</feature>
<dbReference type="InterPro" id="IPR036737">
    <property type="entry name" value="OmpA-like_sf"/>
</dbReference>
<keyword evidence="2" id="KW-0732">Signal</keyword>
<name>A0ABP8MWP7_9BACT</name>
<reference evidence="5" key="1">
    <citation type="journal article" date="2019" name="Int. J. Syst. Evol. Microbiol.">
        <title>The Global Catalogue of Microorganisms (GCM) 10K type strain sequencing project: providing services to taxonomists for standard genome sequencing and annotation.</title>
        <authorList>
            <consortium name="The Broad Institute Genomics Platform"/>
            <consortium name="The Broad Institute Genome Sequencing Center for Infectious Disease"/>
            <person name="Wu L."/>
            <person name="Ma J."/>
        </authorList>
    </citation>
    <scope>NUCLEOTIDE SEQUENCE [LARGE SCALE GENOMIC DNA]</scope>
    <source>
        <strain evidence="5">JCM 31921</strain>
    </source>
</reference>
<keyword evidence="5" id="KW-1185">Reference proteome</keyword>
<dbReference type="PANTHER" id="PTHR30329:SF21">
    <property type="entry name" value="LIPOPROTEIN YIAD-RELATED"/>
    <property type="match status" value="1"/>
</dbReference>
<dbReference type="InterPro" id="IPR006665">
    <property type="entry name" value="OmpA-like"/>
</dbReference>